<dbReference type="InterPro" id="IPR005564">
    <property type="entry name" value="Major_capsid_GpE"/>
</dbReference>
<dbReference type="InterPro" id="IPR053738">
    <property type="entry name" value="Lambda_capsid_assembly"/>
</dbReference>
<dbReference type="Proteomes" id="UP000005244">
    <property type="component" value="Unassembled WGS sequence"/>
</dbReference>
<dbReference type="Gene3D" id="3.90.1690.10">
    <property type="entry name" value="phage-related protein like domain"/>
    <property type="match status" value="1"/>
</dbReference>
<keyword evidence="2" id="KW-1185">Reference proteome</keyword>
<dbReference type="Pfam" id="PF03864">
    <property type="entry name" value="Phage_cap_E"/>
    <property type="match status" value="1"/>
</dbReference>
<dbReference type="RefSeq" id="WP_009530869.1">
    <property type="nucleotide sequence ID" value="NZ_ALNK01000017.1"/>
</dbReference>
<proteinExistence type="predicted"/>
<gene>
    <name evidence="1" type="ORF">HMPREF1143_0504</name>
</gene>
<accession>J6HD00</accession>
<name>J6HD00_9FIRM</name>
<protein>
    <submittedName>
        <fullName evidence="1">Phage major capsid protein E</fullName>
    </submittedName>
</protein>
<dbReference type="AlphaFoldDB" id="J6HD00"/>
<evidence type="ECO:0000313" key="2">
    <source>
        <dbReference type="Proteomes" id="UP000005244"/>
    </source>
</evidence>
<dbReference type="EMBL" id="ALNK01000017">
    <property type="protein sequence ID" value="EJU22975.1"/>
    <property type="molecule type" value="Genomic_DNA"/>
</dbReference>
<evidence type="ECO:0000313" key="1">
    <source>
        <dbReference type="EMBL" id="EJU22975.1"/>
    </source>
</evidence>
<comment type="caution">
    <text evidence="1">The sequence shown here is derived from an EMBL/GenBank/DDBJ whole genome shotgun (WGS) entry which is preliminary data.</text>
</comment>
<organism evidence="1 2">
    <name type="scientific">Peptoanaerobacter stomatis</name>
    <dbReference type="NCBI Taxonomy" id="796937"/>
    <lineage>
        <taxon>Bacteria</taxon>
        <taxon>Bacillati</taxon>
        <taxon>Bacillota</taxon>
        <taxon>Clostridia</taxon>
        <taxon>Peptostreptococcales</taxon>
        <taxon>Filifactoraceae</taxon>
        <taxon>Peptoanaerobacter</taxon>
    </lineage>
</organism>
<reference evidence="1 2" key="1">
    <citation type="submission" date="2012-07" db="EMBL/GenBank/DDBJ databases">
        <authorList>
            <person name="Durkin A.S."/>
            <person name="McCorrison J."/>
            <person name="Torralba M."/>
            <person name="Gillis M."/>
            <person name="Methe B."/>
            <person name="Sutton G."/>
            <person name="Nelson K.E."/>
        </authorList>
    </citation>
    <scope>NUCLEOTIDE SEQUENCE [LARGE SCALE GENOMIC DNA]</scope>
    <source>
        <strain evidence="1 2">OBRC8</strain>
    </source>
</reference>
<sequence>MDFEQLFSMAVIRDYLKERKLKEFMGELLFPETKIEDIDLAYIKGANNAAVSASIHGFDTETEIASREKLEYVKEQLALIKKKIKMGEELIIKLNTPRTSAEFEKAKELVFDDVDKMVLAVKTRIEAMRMEALTTGKIVANENGASVSLDYGVPSNNIKTLGGTSVWTDAASDPIKDIFDWTNSLLNTAGITPTRALTSNAVLSTLLTHDKVKKDIFGLNTKALNKKELNDFLQMQGLPIIATYDERYRVQNANGTYTTKRFFDENKFVMMPEYALGETIYGLTPEEIELSGKAGNEVSEREKVVVQIYSTKDPVARWTKAVATALPTFPFANEVIIAKVK</sequence>